<dbReference type="InterPro" id="IPR013783">
    <property type="entry name" value="Ig-like_fold"/>
</dbReference>
<keyword evidence="6" id="KW-1185">Reference proteome</keyword>
<dbReference type="GO" id="GO:0005975">
    <property type="term" value="P:carbohydrate metabolic process"/>
    <property type="evidence" value="ECO:0007669"/>
    <property type="project" value="InterPro"/>
</dbReference>
<dbReference type="Gene3D" id="2.60.120.260">
    <property type="entry name" value="Galactose-binding domain-like"/>
    <property type="match status" value="3"/>
</dbReference>
<dbReference type="Pfam" id="PF00754">
    <property type="entry name" value="F5_F8_type_C"/>
    <property type="match status" value="1"/>
</dbReference>
<dbReference type="PROSITE" id="PS50022">
    <property type="entry name" value="FA58C_3"/>
    <property type="match status" value="1"/>
</dbReference>
<keyword evidence="2" id="KW-1133">Transmembrane helix</keyword>
<dbReference type="InterPro" id="IPR058094">
    <property type="entry name" value="Ig-like_OmpL47-like"/>
</dbReference>
<dbReference type="SUPFAM" id="SSF49785">
    <property type="entry name" value="Galactose-binding domain-like"/>
    <property type="match status" value="1"/>
</dbReference>
<dbReference type="Gene3D" id="1.50.10.10">
    <property type="match status" value="1"/>
</dbReference>
<gene>
    <name evidence="5" type="ORF">IM660_02960</name>
</gene>
<accession>A0A7M1SUL5</accession>
<dbReference type="Pfam" id="PF22422">
    <property type="entry name" value="MGH1-like_GH"/>
    <property type="match status" value="1"/>
</dbReference>
<dbReference type="InterPro" id="IPR054491">
    <property type="entry name" value="MGH1-like_GH"/>
</dbReference>
<dbReference type="InterPro" id="IPR008928">
    <property type="entry name" value="6-hairpin_glycosidase_sf"/>
</dbReference>
<feature type="chain" id="PRO_5032293935" evidence="3">
    <location>
        <begin position="37"/>
        <end position="2074"/>
    </location>
</feature>
<evidence type="ECO:0000313" key="5">
    <source>
        <dbReference type="EMBL" id="QOR71279.1"/>
    </source>
</evidence>
<dbReference type="EMBL" id="CP063169">
    <property type="protein sequence ID" value="QOR71279.1"/>
    <property type="molecule type" value="Genomic_DNA"/>
</dbReference>
<feature type="transmembrane region" description="Helical" evidence="2">
    <location>
        <begin position="2039"/>
        <end position="2059"/>
    </location>
</feature>
<feature type="region of interest" description="Disordered" evidence="1">
    <location>
        <begin position="1726"/>
        <end position="1752"/>
    </location>
</feature>
<keyword evidence="2" id="KW-0472">Membrane</keyword>
<dbReference type="InterPro" id="IPR011081">
    <property type="entry name" value="Big_4"/>
</dbReference>
<keyword evidence="2" id="KW-0812">Transmembrane</keyword>
<dbReference type="Gene3D" id="2.60.40.10">
    <property type="entry name" value="Immunoglobulins"/>
    <property type="match status" value="1"/>
</dbReference>
<dbReference type="InterPro" id="IPR000421">
    <property type="entry name" value="FA58C"/>
</dbReference>
<feature type="region of interest" description="Disordered" evidence="1">
    <location>
        <begin position="1999"/>
        <end position="2031"/>
    </location>
</feature>
<dbReference type="Pfam" id="PF07532">
    <property type="entry name" value="Big_4"/>
    <property type="match status" value="2"/>
</dbReference>
<evidence type="ECO:0000256" key="3">
    <source>
        <dbReference type="SAM" id="SignalP"/>
    </source>
</evidence>
<dbReference type="KEGG" id="halt:IM660_02960"/>
<dbReference type="InterPro" id="IPR012341">
    <property type="entry name" value="6hp_glycosidase-like_sf"/>
</dbReference>
<name>A0A7M1SUL5_9MICO</name>
<feature type="compositionally biased region" description="Gly residues" evidence="1">
    <location>
        <begin position="2005"/>
        <end position="2028"/>
    </location>
</feature>
<protein>
    <submittedName>
        <fullName evidence="5">Ig-like domain-containing protein</fullName>
    </submittedName>
</protein>
<organism evidence="5 6">
    <name type="scientific">Ruania alkalisoli</name>
    <dbReference type="NCBI Taxonomy" id="2779775"/>
    <lineage>
        <taxon>Bacteria</taxon>
        <taxon>Bacillati</taxon>
        <taxon>Actinomycetota</taxon>
        <taxon>Actinomycetes</taxon>
        <taxon>Micrococcales</taxon>
        <taxon>Ruaniaceae</taxon>
        <taxon>Ruania</taxon>
    </lineage>
</organism>
<proteinExistence type="predicted"/>
<dbReference type="NCBIfam" id="NF047446">
    <property type="entry name" value="barrel_OmpL47"/>
    <property type="match status" value="4"/>
</dbReference>
<sequence length="2074" mass="220904">MADGTRPGSLRAAVASAITLALAVTTLMLGSAPASAVPNSDIPYPEFSGSENPVPETGVDYAPGGYLQEVFDADLAAGAGSSPAQDYWIDGMLARYGTAGEAGDNNQWLFSRGRAVFMKSHSPAQLGFGGQVAYWESIDDRSAYTIAVEQGGEPVSVSETTSERKQTPSYWHSTHTAAGLELEQTKFITDGNVAITVLELSNSGGSDIDVTLAASSPYATVAGDDELTGVVDAYNDLTTLFPRLSGDGFAVDGDRLTREITVPAGEAVTTKVQLGFVADEIDASRAEYDHYSALAPWEAYTEHVRAYNQWWAENIPYLDTPEDNIDKVLFYRWWLMRFNFLDANIPGNDYQFPTAMEGVLGYNNAIVLTTGMFIDDLKYFRDPVYSYGPWVGAGEVSRSGKYVDNPGDPANWSNSYTQYISEAAWRAYQLHGGPTAIAGNLARYAEYDVRDLLEDFDEDGNGLIEYDWGAMTGNDADAVSFDWRAGNLDRTESAYLYSNALASAQAYRVAGQPDKAEEMEALADTVKQAVLDHLWDEEENLLKHRHVETDALVPWKEINNYYPFTVGLMPREGEADYDDDYVEALRLFGDADEYPIFPFYTANQADKAEAAAQGHPGSNNFSVINSTVTFRMLSRVLHEYPNEYIDAEWYKKLLYWNAWAHYMNDGDNRLPDQNEFWSDGSADPQNIGYRSWIHHTILGTTNFTMIEDAMGLRPREDGMIELDPIELDWDYFTADNIRYRDRDLTVVWDDVDHYGSAVADGYSVYLDGALAFSVDSLAHVVYDPATGDVQVPDGVTVTSSTAIDVQSPTEVTFDDDDRIVSMMANAGADVATASTGSENLAVGAAVSATYTDDARTPEAAVNGTTINEPFWGSAGSPNTEDTFTVELDGTQTFDDVRLYFYRSSSSATVPGYSAPAMYTVEYRSGGQWHNVPGQAREPAHPQGNYNHIGFEEVTGDAVRVTMTHADGAHTGLKEIQVFSTGIETAPADNAAPLVQAWQDEGTSTPGAAALTGSVRDDALPTGHLESEWTIVDAPEGAFATFADPASASTTLRYSTEGTYVVRLSATDGEETSSVDVTIEGEANSGGGNLAPAATPSAEFTASWNDVNAVNDGVILHSGGAQTSLWGTWSGSHPATRWLQYDWDSPVRVGSTEVSFWSDQADPSSSNGVNVPQSWRAQYWTGDAWVDVPDPDEYGVARNEPNSTSFDPVTTTRMRLILDAAGSDPYAAVGVSEWKVFADAPVSVEPIDVRTAVGELPDMPATADAIFADGSREAMEVTWPAITEDQVAAETSFTVNGLVTGAPQVAEATVWVRATPPGQINQVDAVTVDTLAGVEPDLPGTVGVLYNDGSRQDLPVTWDPIDPADYADDGTFTVDGTVESDIAGPKDALANVTVTGGSSGPDTTAPVVSIEPAEEPASGWHTGAVEVTVEASDDRDPEPVVEVSLDGGPWEAYSAPVPVSGEGEHEVRARATDASANVSEAAVLDVAIDSTPPSVSAVADEHLRTVTILATDALSGVELVEYRLDGGAWAEYDGSLLVGPAAVTVEYRASDAAGHGSEIGSIELDEATSYSLNLALDATPSASVTAGWNSVDGLNDNVQPQTSGDVDPNDNANTWGAWPEIGEQWVQYDWDEPVTFERLSAYFVSNLDGDGLGIDVPESWVAEYWDSASQEWTPVPDPSDYGTEVDQYNEVTFTEVTTDRLRLVMQARGTEEGAGSLGIKEWQVWQDSGEPGPDTQAPEVSAEVTPPVPATGWHTGAVTVTAAALDARDDDPMIETRLDGGAWEPYESPVTLAEDGEYQLELRATDEAGNVSEVTLLEIGIDSLAPTASATIDEDERTVRLEAGDATSGVDRIEYREVGGADWTTYSGPIAVDEEELTFEYRAVDVAGHVSPLAEVTMPAADPGGGGDQVTGEEQLHIGRTRAAPGDEVTVELTGGVPGATFVIELRSDPVQLGTLTLGSDGSGTVTVTVPADTAGGEHQLVAVLGEMEVSAPIMIVTAAEPGDSDGSGGGGSGSDGGADAGSDGGNGAGSDADLPSTGAGVLGIAGIAFLVLLIGAALIRASSGSRRGEDSLTS</sequence>
<evidence type="ECO:0000313" key="6">
    <source>
        <dbReference type="Proteomes" id="UP000593758"/>
    </source>
</evidence>
<dbReference type="Proteomes" id="UP000593758">
    <property type="component" value="Chromosome"/>
</dbReference>
<keyword evidence="3" id="KW-0732">Signal</keyword>
<feature type="signal peptide" evidence="3">
    <location>
        <begin position="1"/>
        <end position="36"/>
    </location>
</feature>
<evidence type="ECO:0000256" key="1">
    <source>
        <dbReference type="SAM" id="MobiDB-lite"/>
    </source>
</evidence>
<dbReference type="RefSeq" id="WP_193497943.1">
    <property type="nucleotide sequence ID" value="NZ_CP063169.1"/>
</dbReference>
<feature type="domain" description="F5/8 type C" evidence="4">
    <location>
        <begin position="830"/>
        <end position="980"/>
    </location>
</feature>
<reference evidence="5 6" key="1">
    <citation type="submission" date="2020-10" db="EMBL/GenBank/DDBJ databases">
        <title>Haloactinobacterium sp. RN3S43, a bacterium isolated from saline soil.</title>
        <authorList>
            <person name="Sun J.-Q."/>
        </authorList>
    </citation>
    <scope>NUCLEOTIDE SEQUENCE [LARGE SCALE GENOMIC DNA]</scope>
    <source>
        <strain evidence="5 6">RN3S43</strain>
    </source>
</reference>
<dbReference type="SUPFAM" id="SSF48208">
    <property type="entry name" value="Six-hairpin glycosidases"/>
    <property type="match status" value="1"/>
</dbReference>
<evidence type="ECO:0000259" key="4">
    <source>
        <dbReference type="PROSITE" id="PS50022"/>
    </source>
</evidence>
<evidence type="ECO:0000256" key="2">
    <source>
        <dbReference type="SAM" id="Phobius"/>
    </source>
</evidence>
<dbReference type="InterPro" id="IPR008979">
    <property type="entry name" value="Galactose-bd-like_sf"/>
</dbReference>